<feature type="domain" description="Peptidase M16 N-terminal" evidence="8">
    <location>
        <begin position="40"/>
        <end position="184"/>
    </location>
</feature>
<organism evidence="10 11">
    <name type="scientific">Candidatus Segetimicrobium genomatis</name>
    <dbReference type="NCBI Taxonomy" id="2569760"/>
    <lineage>
        <taxon>Bacteria</taxon>
        <taxon>Bacillati</taxon>
        <taxon>Candidatus Sysuimicrobiota</taxon>
        <taxon>Candidatus Sysuimicrobiia</taxon>
        <taxon>Candidatus Sysuimicrobiales</taxon>
        <taxon>Candidatus Segetimicrobiaceae</taxon>
        <taxon>Candidatus Segetimicrobium</taxon>
    </lineage>
</organism>
<keyword evidence="5" id="KW-0862">Zinc</keyword>
<dbReference type="GO" id="GO:0046872">
    <property type="term" value="F:metal ion binding"/>
    <property type="evidence" value="ECO:0007669"/>
    <property type="project" value="UniProtKB-KW"/>
</dbReference>
<comment type="caution">
    <text evidence="10">The sequence shown here is derived from an EMBL/GenBank/DDBJ whole genome shotgun (WGS) entry which is preliminary data.</text>
</comment>
<dbReference type="GO" id="GO:0004222">
    <property type="term" value="F:metalloendopeptidase activity"/>
    <property type="evidence" value="ECO:0007669"/>
    <property type="project" value="InterPro"/>
</dbReference>
<gene>
    <name evidence="10" type="ORF">E6H05_13615</name>
</gene>
<proteinExistence type="inferred from homology"/>
<keyword evidence="2" id="KW-0645">Protease</keyword>
<dbReference type="SUPFAM" id="SSF63411">
    <property type="entry name" value="LuxS/MPP-like metallohydrolase"/>
    <property type="match status" value="2"/>
</dbReference>
<evidence type="ECO:0000256" key="4">
    <source>
        <dbReference type="ARBA" id="ARBA00022801"/>
    </source>
</evidence>
<reference evidence="10 11" key="1">
    <citation type="journal article" date="2019" name="Nat. Microbiol.">
        <title>Mediterranean grassland soil C-N compound turnover is dependent on rainfall and depth, and is mediated by genomically divergent microorganisms.</title>
        <authorList>
            <person name="Diamond S."/>
            <person name="Andeer P.F."/>
            <person name="Li Z."/>
            <person name="Crits-Christoph A."/>
            <person name="Burstein D."/>
            <person name="Anantharaman K."/>
            <person name="Lane K.R."/>
            <person name="Thomas B.C."/>
            <person name="Pan C."/>
            <person name="Northen T.R."/>
            <person name="Banfield J.F."/>
        </authorList>
    </citation>
    <scope>NUCLEOTIDE SEQUENCE [LARGE SCALE GENOMIC DNA]</scope>
    <source>
        <strain evidence="10">NP_8</strain>
    </source>
</reference>
<evidence type="ECO:0000256" key="2">
    <source>
        <dbReference type="ARBA" id="ARBA00022670"/>
    </source>
</evidence>
<dbReference type="Proteomes" id="UP000318834">
    <property type="component" value="Unassembled WGS sequence"/>
</dbReference>
<evidence type="ECO:0000313" key="11">
    <source>
        <dbReference type="Proteomes" id="UP000318834"/>
    </source>
</evidence>
<evidence type="ECO:0000256" key="6">
    <source>
        <dbReference type="ARBA" id="ARBA00023049"/>
    </source>
</evidence>
<keyword evidence="4" id="KW-0378">Hydrolase</keyword>
<evidence type="ECO:0000256" key="7">
    <source>
        <dbReference type="RuleBase" id="RU004447"/>
    </source>
</evidence>
<dbReference type="InterPro" id="IPR011249">
    <property type="entry name" value="Metalloenz_LuxS/M16"/>
</dbReference>
<keyword evidence="6" id="KW-0482">Metalloprotease</keyword>
<dbReference type="InterPro" id="IPR007863">
    <property type="entry name" value="Peptidase_M16_C"/>
</dbReference>
<feature type="domain" description="Peptidase M16 C-terminal" evidence="9">
    <location>
        <begin position="193"/>
        <end position="369"/>
    </location>
</feature>
<evidence type="ECO:0000256" key="1">
    <source>
        <dbReference type="ARBA" id="ARBA00007261"/>
    </source>
</evidence>
<comment type="similarity">
    <text evidence="1 7">Belongs to the peptidase M16 family.</text>
</comment>
<dbReference type="EMBL" id="VBAP01000144">
    <property type="protein sequence ID" value="TMI70383.1"/>
    <property type="molecule type" value="Genomic_DNA"/>
</dbReference>
<name>A0A537IGK8_9BACT</name>
<evidence type="ECO:0000259" key="8">
    <source>
        <dbReference type="Pfam" id="PF00675"/>
    </source>
</evidence>
<dbReference type="InterPro" id="IPR050626">
    <property type="entry name" value="Peptidase_M16"/>
</dbReference>
<dbReference type="PANTHER" id="PTHR43690:SF17">
    <property type="entry name" value="PROTEIN YHJJ"/>
    <property type="match status" value="1"/>
</dbReference>
<dbReference type="AlphaFoldDB" id="A0A537IGK8"/>
<keyword evidence="3" id="KW-0479">Metal-binding</keyword>
<evidence type="ECO:0000313" key="10">
    <source>
        <dbReference type="EMBL" id="TMI70383.1"/>
    </source>
</evidence>
<dbReference type="GO" id="GO:0006508">
    <property type="term" value="P:proteolysis"/>
    <property type="evidence" value="ECO:0007669"/>
    <property type="project" value="UniProtKB-KW"/>
</dbReference>
<accession>A0A537IGK8</accession>
<evidence type="ECO:0000256" key="3">
    <source>
        <dbReference type="ARBA" id="ARBA00022723"/>
    </source>
</evidence>
<feature type="non-terminal residue" evidence="10">
    <location>
        <position position="370"/>
    </location>
</feature>
<dbReference type="Pfam" id="PF05193">
    <property type="entry name" value="Peptidase_M16_C"/>
    <property type="match status" value="1"/>
</dbReference>
<dbReference type="PANTHER" id="PTHR43690">
    <property type="entry name" value="NARDILYSIN"/>
    <property type="match status" value="1"/>
</dbReference>
<evidence type="ECO:0000256" key="5">
    <source>
        <dbReference type="ARBA" id="ARBA00022833"/>
    </source>
</evidence>
<sequence length="370" mass="41121">MLPSAQAPRPAEGALPKGIARVTSVEGVTEYRLANGLRILMIPDRSIDTITVNVTYLVGSRHEGYGETGMAHLLEHLMFRGTRRFPDIKADFQQRGARYNGSTSFDRTNYFETFPASAKTLDHVLEVEADRMVNAPIARKDLDAEMTVVRNEFESGENSAFNVLRERVAASAYLWHNYGRAIIGARSDIENVPIERLQAFYRYYYQPDNAVVLVSGKLDESTALRLVQKHFGRISKPSRTLRGTYTVEPTQDGERTVTLRRAGDVQLVSALYHMPPGTHPEYAAVDVLVALLNHVPSGRLHKALVGTGLASSVFGTERQQREAGFAYFGATLRQDASLEAARDALLGVLEGFARNPVTQDEVERARTRLL</sequence>
<dbReference type="InterPro" id="IPR001431">
    <property type="entry name" value="Pept_M16_Zn_BS"/>
</dbReference>
<dbReference type="InterPro" id="IPR011765">
    <property type="entry name" value="Pept_M16_N"/>
</dbReference>
<dbReference type="Gene3D" id="3.30.830.10">
    <property type="entry name" value="Metalloenzyme, LuxS/M16 peptidase-like"/>
    <property type="match status" value="2"/>
</dbReference>
<protein>
    <submittedName>
        <fullName evidence="10">Insulinase family protein</fullName>
    </submittedName>
</protein>
<dbReference type="PROSITE" id="PS00143">
    <property type="entry name" value="INSULINASE"/>
    <property type="match status" value="1"/>
</dbReference>
<evidence type="ECO:0000259" key="9">
    <source>
        <dbReference type="Pfam" id="PF05193"/>
    </source>
</evidence>
<dbReference type="Pfam" id="PF00675">
    <property type="entry name" value="Peptidase_M16"/>
    <property type="match status" value="1"/>
</dbReference>